<accession>A0A380T9P5</accession>
<evidence type="ECO:0000259" key="8">
    <source>
        <dbReference type="PROSITE" id="PS51007"/>
    </source>
</evidence>
<evidence type="ECO:0000256" key="5">
    <source>
        <dbReference type="ARBA" id="ARBA00022729"/>
    </source>
</evidence>
<evidence type="ECO:0000313" key="9">
    <source>
        <dbReference type="EMBL" id="SUS03368.1"/>
    </source>
</evidence>
<dbReference type="GO" id="GO:0009055">
    <property type="term" value="F:electron transfer activity"/>
    <property type="evidence" value="ECO:0007669"/>
    <property type="project" value="InterPro"/>
</dbReference>
<dbReference type="SUPFAM" id="SSF46626">
    <property type="entry name" value="Cytochrome c"/>
    <property type="match status" value="1"/>
</dbReference>
<keyword evidence="5" id="KW-0732">Signal</keyword>
<keyword evidence="6" id="KW-0560">Oxidoreductase</keyword>
<dbReference type="PANTHER" id="PTHR32303:SF4">
    <property type="entry name" value="QUINOPROTEIN GLUCOSE DEHYDROGENASE"/>
    <property type="match status" value="1"/>
</dbReference>
<dbReference type="GO" id="GO:0048038">
    <property type="term" value="F:quinone binding"/>
    <property type="evidence" value="ECO:0007669"/>
    <property type="project" value="InterPro"/>
</dbReference>
<evidence type="ECO:0000256" key="6">
    <source>
        <dbReference type="ARBA" id="ARBA00023002"/>
    </source>
</evidence>
<dbReference type="InterPro" id="IPR018391">
    <property type="entry name" value="PQQ_b-propeller_rpt"/>
</dbReference>
<feature type="domain" description="Cytochrome c" evidence="8">
    <location>
        <begin position="32"/>
        <end position="120"/>
    </location>
</feature>
<dbReference type="InterPro" id="IPR011047">
    <property type="entry name" value="Quinoprotein_ADH-like_sf"/>
</dbReference>
<dbReference type="GO" id="GO:0020037">
    <property type="term" value="F:heme binding"/>
    <property type="evidence" value="ECO:0007669"/>
    <property type="project" value="InterPro"/>
</dbReference>
<dbReference type="GO" id="GO:0016614">
    <property type="term" value="F:oxidoreductase activity, acting on CH-OH group of donors"/>
    <property type="evidence" value="ECO:0007669"/>
    <property type="project" value="InterPro"/>
</dbReference>
<comment type="cofactor">
    <cofactor evidence="1">
        <name>pyrroloquinoline quinone</name>
        <dbReference type="ChEBI" id="CHEBI:58442"/>
    </cofactor>
</comment>
<keyword evidence="7" id="KW-0408">Iron</keyword>
<dbReference type="GO" id="GO:0016020">
    <property type="term" value="C:membrane"/>
    <property type="evidence" value="ECO:0007669"/>
    <property type="project" value="InterPro"/>
</dbReference>
<organism evidence="9">
    <name type="scientific">metagenome</name>
    <dbReference type="NCBI Taxonomy" id="256318"/>
    <lineage>
        <taxon>unclassified sequences</taxon>
        <taxon>metagenomes</taxon>
    </lineage>
</organism>
<proteinExistence type="inferred from homology"/>
<dbReference type="AlphaFoldDB" id="A0A380T9P5"/>
<dbReference type="InterPro" id="IPR017511">
    <property type="entry name" value="PQQ_mDH"/>
</dbReference>
<evidence type="ECO:0000256" key="3">
    <source>
        <dbReference type="ARBA" id="ARBA00022617"/>
    </source>
</evidence>
<sequence>MSLKWVSEKQSALAGGLVAAMLFAGVASAQTPTTAVAETLFQKRCASCHEPNIERAPSRAALAQMSPAQITGALESGIMAPMAAGLSKGDIQMLAAHLGAAGSTSAQSASTLTAPLKPIPPALAAKPAEWTAYNGDYSSRRYSPLDQINKDTVKSLHVVWRQSLTPDAPRGPGVLVPPPSSNNQTTPLMVGGLVYISTGIGGVAALDAATGKVAWNVDPIVGEEPASADDSSRRTGGATRALSYYADGGDGRIIALIGGRYLTALNAKTGKRISGFGVNGQVDLRKGQERSDTFTWRTGPTVIVRGVIIIGSVVGDINAARGPQLKTAAPGNVRGIDVKTGQQLWIWHSIPHPGEDGNETWLDKSWEYTGHTNVWGAMSADEELGLVYMPETTPTNDWYGGKRPGDNLFAESIVALDARTGKRVWHFQGVHHGLWDYDFPCAPVLVDITVKGKKIKALAQPSKQSLLYVLDRKTGQPVWPIEERPVPQGDAPGEWYSPTQPMPLNGQGNPFAYDQLGVTVDDLIDFTPELRAEAMKMLEQYAYGPIFYPIVVQGQGNGKDKKGSIHMPGSYGGTNWPGAAFDPETGILYVPSSHTPVVASLVPAPAGSDTGYTRERYQPLQGPQGLPLFKPPYGRLVAIDLNKGEIKWTVANGDGPRDHPALKGLVVPPLGVVGRVGPLVTKSLVFMGEGLPQDPPGSGGKKFRAFDKETGQVVWETTLDGAVTGVPMTYSWQGRQYLIVPIGYAGHPGEFVALTID</sequence>
<dbReference type="InterPro" id="IPR009056">
    <property type="entry name" value="Cyt_c-like_dom"/>
</dbReference>
<keyword evidence="3" id="KW-0349">Heme</keyword>
<dbReference type="Gene3D" id="2.140.10.10">
    <property type="entry name" value="Quinoprotein alcohol dehydrogenase-like superfamily"/>
    <property type="match status" value="2"/>
</dbReference>
<dbReference type="SUPFAM" id="SSF50998">
    <property type="entry name" value="Quinoprotein alcohol dehydrogenase-like"/>
    <property type="match status" value="1"/>
</dbReference>
<evidence type="ECO:0000256" key="7">
    <source>
        <dbReference type="ARBA" id="ARBA00023004"/>
    </source>
</evidence>
<reference evidence="9" key="1">
    <citation type="submission" date="2018-07" db="EMBL/GenBank/DDBJ databases">
        <authorList>
            <person name="Quirk P.G."/>
            <person name="Krulwich T.A."/>
        </authorList>
    </citation>
    <scope>NUCLEOTIDE SEQUENCE</scope>
</reference>
<dbReference type="GO" id="GO:0046872">
    <property type="term" value="F:metal ion binding"/>
    <property type="evidence" value="ECO:0007669"/>
    <property type="project" value="UniProtKB-KW"/>
</dbReference>
<dbReference type="EMBL" id="UIDG01000001">
    <property type="protein sequence ID" value="SUS03368.1"/>
    <property type="molecule type" value="Genomic_DNA"/>
</dbReference>
<dbReference type="PANTHER" id="PTHR32303">
    <property type="entry name" value="QUINOPROTEIN ALCOHOL DEHYDROGENASE (CYTOCHROME C)"/>
    <property type="match status" value="1"/>
</dbReference>
<gene>
    <name evidence="9" type="ORF">DF3PB_10120</name>
</gene>
<dbReference type="CDD" id="cd10280">
    <property type="entry name" value="PQQ_mGDH"/>
    <property type="match status" value="1"/>
</dbReference>
<dbReference type="PROSITE" id="PS51007">
    <property type="entry name" value="CYTC"/>
    <property type="match status" value="1"/>
</dbReference>
<name>A0A380T9P5_9ZZZZ</name>
<dbReference type="Gene3D" id="1.10.760.10">
    <property type="entry name" value="Cytochrome c-like domain"/>
    <property type="match status" value="1"/>
</dbReference>
<dbReference type="InterPro" id="IPR036909">
    <property type="entry name" value="Cyt_c-like_dom_sf"/>
</dbReference>
<protein>
    <recommendedName>
        <fullName evidence="8">Cytochrome c domain-containing protein</fullName>
    </recommendedName>
</protein>
<dbReference type="InterPro" id="IPR002372">
    <property type="entry name" value="PQQ_rpt_dom"/>
</dbReference>
<dbReference type="SMART" id="SM00564">
    <property type="entry name" value="PQQ"/>
    <property type="match status" value="6"/>
</dbReference>
<dbReference type="Pfam" id="PF01011">
    <property type="entry name" value="PQQ"/>
    <property type="match status" value="1"/>
</dbReference>
<evidence type="ECO:0000256" key="1">
    <source>
        <dbReference type="ARBA" id="ARBA00001931"/>
    </source>
</evidence>
<keyword evidence="4" id="KW-0479">Metal-binding</keyword>
<comment type="similarity">
    <text evidence="2">Belongs to the bacterial PQQ dehydrogenase family.</text>
</comment>
<evidence type="ECO:0000256" key="2">
    <source>
        <dbReference type="ARBA" id="ARBA00008156"/>
    </source>
</evidence>
<evidence type="ECO:0000256" key="4">
    <source>
        <dbReference type="ARBA" id="ARBA00022723"/>
    </source>
</evidence>